<evidence type="ECO:0000256" key="3">
    <source>
        <dbReference type="SAM" id="Coils"/>
    </source>
</evidence>
<evidence type="ECO:0000313" key="6">
    <source>
        <dbReference type="EMBL" id="SUP42486.1"/>
    </source>
</evidence>
<dbReference type="GO" id="GO:0005829">
    <property type="term" value="C:cytosol"/>
    <property type="evidence" value="ECO:0007669"/>
    <property type="project" value="TreeGrafter"/>
</dbReference>
<organism evidence="6 7">
    <name type="scientific">Veillonella criceti</name>
    <dbReference type="NCBI Taxonomy" id="103891"/>
    <lineage>
        <taxon>Bacteria</taxon>
        <taxon>Bacillati</taxon>
        <taxon>Bacillota</taxon>
        <taxon>Negativicutes</taxon>
        <taxon>Veillonellales</taxon>
        <taxon>Veillonellaceae</taxon>
        <taxon>Veillonella</taxon>
    </lineage>
</organism>
<dbReference type="InterPro" id="IPR005632">
    <property type="entry name" value="Chaperone_Skp"/>
</dbReference>
<dbReference type="AlphaFoldDB" id="A0A380NLR8"/>
<dbReference type="OrthoDB" id="1629141at2"/>
<name>A0A380NLR8_9FIRM</name>
<sequence>MNKNVKRVLAGLTMMVSVGLVAGCGSSEQVGYVDMQKIMTDSQKGQDTRSKLEAKYNEINTRLAQEQSAGQDANAMMQSKQKAEQEMQVYQQAMINDFRNSVDTNVQAIAKEKNITAVVEKNALISGGVDLTEEVLTKMGKVENKDQAAAGDAKATNGEQQTENK</sequence>
<dbReference type="PROSITE" id="PS51257">
    <property type="entry name" value="PROKAR_LIPOPROTEIN"/>
    <property type="match status" value="1"/>
</dbReference>
<feature type="region of interest" description="Disordered" evidence="4">
    <location>
        <begin position="142"/>
        <end position="165"/>
    </location>
</feature>
<dbReference type="Proteomes" id="UP000255367">
    <property type="component" value="Unassembled WGS sequence"/>
</dbReference>
<proteinExistence type="inferred from homology"/>
<evidence type="ECO:0000256" key="2">
    <source>
        <dbReference type="ARBA" id="ARBA00022729"/>
    </source>
</evidence>
<feature type="coiled-coil region" evidence="3">
    <location>
        <begin position="49"/>
        <end position="93"/>
    </location>
</feature>
<dbReference type="GO" id="GO:0050821">
    <property type="term" value="P:protein stabilization"/>
    <property type="evidence" value="ECO:0007669"/>
    <property type="project" value="TreeGrafter"/>
</dbReference>
<protein>
    <submittedName>
        <fullName evidence="6">Outer membrane protein</fullName>
    </submittedName>
</protein>
<keyword evidence="3" id="KW-0175">Coiled coil</keyword>
<feature type="signal peptide" evidence="5">
    <location>
        <begin position="1"/>
        <end position="22"/>
    </location>
</feature>
<evidence type="ECO:0000256" key="1">
    <source>
        <dbReference type="ARBA" id="ARBA00009091"/>
    </source>
</evidence>
<accession>A0A380NLR8</accession>
<feature type="chain" id="PRO_5039078185" evidence="5">
    <location>
        <begin position="23"/>
        <end position="165"/>
    </location>
</feature>
<gene>
    <name evidence="6" type="ORF">NCTC12020_00872</name>
</gene>
<dbReference type="GO" id="GO:0051082">
    <property type="term" value="F:unfolded protein binding"/>
    <property type="evidence" value="ECO:0007669"/>
    <property type="project" value="InterPro"/>
</dbReference>
<evidence type="ECO:0000256" key="4">
    <source>
        <dbReference type="SAM" id="MobiDB-lite"/>
    </source>
</evidence>
<comment type="similarity">
    <text evidence="1">Belongs to the Skp family.</text>
</comment>
<evidence type="ECO:0000313" key="7">
    <source>
        <dbReference type="Proteomes" id="UP000255367"/>
    </source>
</evidence>
<dbReference type="EMBL" id="UHIO01000001">
    <property type="protein sequence ID" value="SUP42486.1"/>
    <property type="molecule type" value="Genomic_DNA"/>
</dbReference>
<dbReference type="RefSeq" id="WP_115310082.1">
    <property type="nucleotide sequence ID" value="NZ_UHIO01000001.1"/>
</dbReference>
<reference evidence="6 7" key="1">
    <citation type="submission" date="2018-06" db="EMBL/GenBank/DDBJ databases">
        <authorList>
            <consortium name="Pathogen Informatics"/>
            <person name="Doyle S."/>
        </authorList>
    </citation>
    <scope>NUCLEOTIDE SEQUENCE [LARGE SCALE GENOMIC DNA]</scope>
    <source>
        <strain evidence="6 7">NCTC12020</strain>
    </source>
</reference>
<keyword evidence="7" id="KW-1185">Reference proteome</keyword>
<dbReference type="Gene3D" id="3.30.910.20">
    <property type="entry name" value="Skp domain"/>
    <property type="match status" value="1"/>
</dbReference>
<dbReference type="InterPro" id="IPR024930">
    <property type="entry name" value="Skp_dom_sf"/>
</dbReference>
<dbReference type="Pfam" id="PF03938">
    <property type="entry name" value="OmpH"/>
    <property type="match status" value="1"/>
</dbReference>
<dbReference type="PANTHER" id="PTHR35089">
    <property type="entry name" value="CHAPERONE PROTEIN SKP"/>
    <property type="match status" value="1"/>
</dbReference>
<dbReference type="SMART" id="SM00935">
    <property type="entry name" value="OmpH"/>
    <property type="match status" value="1"/>
</dbReference>
<keyword evidence="2 5" id="KW-0732">Signal</keyword>
<evidence type="ECO:0000256" key="5">
    <source>
        <dbReference type="SAM" id="SignalP"/>
    </source>
</evidence>
<dbReference type="PANTHER" id="PTHR35089:SF1">
    <property type="entry name" value="CHAPERONE PROTEIN SKP"/>
    <property type="match status" value="1"/>
</dbReference>
<dbReference type="SUPFAM" id="SSF111384">
    <property type="entry name" value="OmpH-like"/>
    <property type="match status" value="1"/>
</dbReference>